<accession>X0H672</accession>
<sequence>MGVKKLEVGEATAYYRSTELKGQRRSGRENGIGVGEEFKLSLKSSGVKSNSKNKKSKQATNRKTRLGKILNRRNLIKAEGRWRVWGANSRQWQWAVGRGHSGPPPEAEEFCPSLPVQ</sequence>
<dbReference type="AlphaFoldDB" id="X0H672"/>
<feature type="compositionally biased region" description="Basic residues" evidence="1">
    <location>
        <begin position="51"/>
        <end position="66"/>
    </location>
</feature>
<reference evidence="2" key="1">
    <citation type="submission" date="2011-11" db="EMBL/GenBank/DDBJ databases">
        <title>The Genome Sequence of Fusarium oxysporum PHW808.</title>
        <authorList>
            <consortium name="The Broad Institute Genome Sequencing Platform"/>
            <person name="Ma L.-J."/>
            <person name="Gale L.R."/>
            <person name="Schwartz D.C."/>
            <person name="Zhou S."/>
            <person name="Corby-Kistler H."/>
            <person name="Young S.K."/>
            <person name="Zeng Q."/>
            <person name="Gargeya S."/>
            <person name="Fitzgerald M."/>
            <person name="Haas B."/>
            <person name="Abouelleil A."/>
            <person name="Alvarado L."/>
            <person name="Arachchi H.M."/>
            <person name="Berlin A."/>
            <person name="Brown A."/>
            <person name="Chapman S.B."/>
            <person name="Chen Z."/>
            <person name="Dunbar C."/>
            <person name="Freedman E."/>
            <person name="Gearin G."/>
            <person name="Goldberg J."/>
            <person name="Griggs A."/>
            <person name="Gujja S."/>
            <person name="Heiman D."/>
            <person name="Howarth C."/>
            <person name="Larson L."/>
            <person name="Lui A."/>
            <person name="MacDonald P.J.P."/>
            <person name="Montmayeur A."/>
            <person name="Murphy C."/>
            <person name="Neiman D."/>
            <person name="Pearson M."/>
            <person name="Priest M."/>
            <person name="Roberts A."/>
            <person name="Saif S."/>
            <person name="Shea T."/>
            <person name="Shenoy N."/>
            <person name="Sisk P."/>
            <person name="Stolte C."/>
            <person name="Sykes S."/>
            <person name="Wortman J."/>
            <person name="Nusbaum C."/>
            <person name="Birren B."/>
        </authorList>
    </citation>
    <scope>NUCLEOTIDE SEQUENCE [LARGE SCALE GENOMIC DNA]</scope>
    <source>
        <strain evidence="2">54008</strain>
    </source>
</reference>
<dbReference type="HOGENOM" id="CLU_2084922_0_0_1"/>
<gene>
    <name evidence="2" type="ORF">FOPG_12696</name>
</gene>
<organism evidence="2">
    <name type="scientific">Fusarium oxysporum f. sp. conglutinans race 2 54008</name>
    <dbReference type="NCBI Taxonomy" id="1089457"/>
    <lineage>
        <taxon>Eukaryota</taxon>
        <taxon>Fungi</taxon>
        <taxon>Dikarya</taxon>
        <taxon>Ascomycota</taxon>
        <taxon>Pezizomycotina</taxon>
        <taxon>Sordariomycetes</taxon>
        <taxon>Hypocreomycetidae</taxon>
        <taxon>Hypocreales</taxon>
        <taxon>Nectriaceae</taxon>
        <taxon>Fusarium</taxon>
        <taxon>Fusarium oxysporum species complex</taxon>
    </lineage>
</organism>
<evidence type="ECO:0000256" key="1">
    <source>
        <dbReference type="SAM" id="MobiDB-lite"/>
    </source>
</evidence>
<dbReference type="Proteomes" id="UP000030676">
    <property type="component" value="Unassembled WGS sequence"/>
</dbReference>
<feature type="region of interest" description="Disordered" evidence="1">
    <location>
        <begin position="96"/>
        <end position="117"/>
    </location>
</feature>
<name>X0H672_FUSOX</name>
<dbReference type="EMBL" id="KK033223">
    <property type="protein sequence ID" value="EXL71543.1"/>
    <property type="molecule type" value="Genomic_DNA"/>
</dbReference>
<reference evidence="2" key="2">
    <citation type="submission" date="2014-03" db="EMBL/GenBank/DDBJ databases">
        <title>The Genome Annotation of Fusarium oxysporum PHW808.</title>
        <authorList>
            <consortium name="The Broad Institute Genomics Platform"/>
            <person name="Ma L.-J."/>
            <person name="Corby-Kistler H."/>
            <person name="Broz K."/>
            <person name="Gale L.R."/>
            <person name="Jonkers W."/>
            <person name="O'Donnell K."/>
            <person name="Ploetz R."/>
            <person name="Steinberg C."/>
            <person name="Schwartz D.C."/>
            <person name="VanEtten H."/>
            <person name="Zhou S."/>
            <person name="Young S.K."/>
            <person name="Zeng Q."/>
            <person name="Gargeya S."/>
            <person name="Fitzgerald M."/>
            <person name="Abouelleil A."/>
            <person name="Alvarado L."/>
            <person name="Chapman S.B."/>
            <person name="Gainer-Dewar J."/>
            <person name="Goldberg J."/>
            <person name="Griggs A."/>
            <person name="Gujja S."/>
            <person name="Hansen M."/>
            <person name="Howarth C."/>
            <person name="Imamovic A."/>
            <person name="Ireland A."/>
            <person name="Larimer J."/>
            <person name="McCowan C."/>
            <person name="Murphy C."/>
            <person name="Pearson M."/>
            <person name="Poon T.W."/>
            <person name="Priest M."/>
            <person name="Roberts A."/>
            <person name="Saif S."/>
            <person name="Shea T."/>
            <person name="Sykes S."/>
            <person name="Wortman J."/>
            <person name="Nusbaum C."/>
            <person name="Birren B."/>
        </authorList>
    </citation>
    <scope>NUCLEOTIDE SEQUENCE</scope>
    <source>
        <strain evidence="2">54008</strain>
    </source>
</reference>
<evidence type="ECO:0000313" key="2">
    <source>
        <dbReference type="EMBL" id="EXL71543.1"/>
    </source>
</evidence>
<protein>
    <submittedName>
        <fullName evidence="2">Uncharacterized protein</fullName>
    </submittedName>
</protein>
<proteinExistence type="predicted"/>
<feature type="region of interest" description="Disordered" evidence="1">
    <location>
        <begin position="42"/>
        <end position="66"/>
    </location>
</feature>